<dbReference type="PANTHER" id="PTHR18901">
    <property type="entry name" value="2-DEOXYGLUCOSE-6-PHOSPHATE PHOSPHATASE 2"/>
    <property type="match status" value="1"/>
</dbReference>
<evidence type="ECO:0000313" key="1">
    <source>
        <dbReference type="EMBL" id="CAB4589264.1"/>
    </source>
</evidence>
<dbReference type="InterPro" id="IPR006439">
    <property type="entry name" value="HAD-SF_hydro_IA"/>
</dbReference>
<dbReference type="InterPro" id="IPR023214">
    <property type="entry name" value="HAD_sf"/>
</dbReference>
<dbReference type="PANTHER" id="PTHR18901:SF38">
    <property type="entry name" value="PSEUDOURIDINE-5'-PHOSPHATASE"/>
    <property type="match status" value="1"/>
</dbReference>
<proteinExistence type="predicted"/>
<dbReference type="Pfam" id="PF13419">
    <property type="entry name" value="HAD_2"/>
    <property type="match status" value="1"/>
</dbReference>
<reference evidence="1" key="1">
    <citation type="submission" date="2020-05" db="EMBL/GenBank/DDBJ databases">
        <authorList>
            <person name="Chiriac C."/>
            <person name="Salcher M."/>
            <person name="Ghai R."/>
            <person name="Kavagutti S V."/>
        </authorList>
    </citation>
    <scope>NUCLEOTIDE SEQUENCE</scope>
</reference>
<accession>A0A6J6FQF7</accession>
<dbReference type="NCBIfam" id="TIGR01509">
    <property type="entry name" value="HAD-SF-IA-v3"/>
    <property type="match status" value="1"/>
</dbReference>
<dbReference type="EMBL" id="CAEZUA010000041">
    <property type="protein sequence ID" value="CAB4589264.1"/>
    <property type="molecule type" value="Genomic_DNA"/>
</dbReference>
<dbReference type="SUPFAM" id="SSF56784">
    <property type="entry name" value="HAD-like"/>
    <property type="match status" value="1"/>
</dbReference>
<dbReference type="InterPro" id="IPR036412">
    <property type="entry name" value="HAD-like_sf"/>
</dbReference>
<sequence>MDGTLVDSEPTWLESEIELMARYNFAWTVENQAHCLGGPLARVGEYMNDLASRPESATFFVNALVDLMVSKMSTRATLMAGASQILAFTREIGTDIAMVSASPRVLVDAVLQAIYPVTFELTISSDDVQFPKPDPESYIKAAEHFGVNPERCLILEDSKTGVNAAVASGARVIAIPHLVPIEENEQVKVFSSLTEINERVLRKLYSDWFD</sequence>
<gene>
    <name evidence="1" type="ORF">UFOPK1773_00731</name>
    <name evidence="2" type="ORF">UFOPK2288_01170</name>
    <name evidence="3" type="ORF">UFOPK3056_00393</name>
</gene>
<evidence type="ECO:0000313" key="2">
    <source>
        <dbReference type="EMBL" id="CAB4673658.1"/>
    </source>
</evidence>
<organism evidence="1">
    <name type="scientific">freshwater metagenome</name>
    <dbReference type="NCBI Taxonomy" id="449393"/>
    <lineage>
        <taxon>unclassified sequences</taxon>
        <taxon>metagenomes</taxon>
        <taxon>ecological metagenomes</taxon>
    </lineage>
</organism>
<dbReference type="CDD" id="cd07505">
    <property type="entry name" value="HAD_BPGM-like"/>
    <property type="match status" value="1"/>
</dbReference>
<evidence type="ECO:0000313" key="3">
    <source>
        <dbReference type="EMBL" id="CAB4799281.1"/>
    </source>
</evidence>
<name>A0A6J6FQF7_9ZZZZ</name>
<dbReference type="Gene3D" id="1.10.150.240">
    <property type="entry name" value="Putative phosphatase, domain 2"/>
    <property type="match status" value="1"/>
</dbReference>
<dbReference type="Gene3D" id="3.40.50.1000">
    <property type="entry name" value="HAD superfamily/HAD-like"/>
    <property type="match status" value="1"/>
</dbReference>
<dbReference type="AlphaFoldDB" id="A0A6J6FQF7"/>
<protein>
    <submittedName>
        <fullName evidence="1">Unannotated protein</fullName>
    </submittedName>
</protein>
<dbReference type="InterPro" id="IPR041492">
    <property type="entry name" value="HAD_2"/>
</dbReference>
<dbReference type="InterPro" id="IPR023198">
    <property type="entry name" value="PGP-like_dom2"/>
</dbReference>
<dbReference type="EMBL" id="CAFAAR010000020">
    <property type="protein sequence ID" value="CAB4799281.1"/>
    <property type="molecule type" value="Genomic_DNA"/>
</dbReference>
<dbReference type="EMBL" id="CAEZWS010000094">
    <property type="protein sequence ID" value="CAB4673658.1"/>
    <property type="molecule type" value="Genomic_DNA"/>
</dbReference>